<keyword evidence="5 8" id="KW-1133">Transmembrane helix</keyword>
<comment type="caution">
    <text evidence="9">The sequence shown here is derived from an EMBL/GenBank/DDBJ whole genome shotgun (WGS) entry which is preliminary data.</text>
</comment>
<evidence type="ECO:0000256" key="2">
    <source>
        <dbReference type="ARBA" id="ARBA00005811"/>
    </source>
</evidence>
<comment type="subcellular location">
    <subcellularLocation>
        <location evidence="1">Cell membrane</location>
        <topology evidence="1">Single-pass membrane protein</topology>
    </subcellularLocation>
    <subcellularLocation>
        <location evidence="7">Cell membrane</location>
        <topology evidence="7">Single-pass type II membrane protein</topology>
    </subcellularLocation>
</comment>
<dbReference type="PANTHER" id="PTHR30558">
    <property type="entry name" value="EXBD MEMBRANE COMPONENT OF PMF-DRIVEN MACROMOLECULE IMPORT SYSTEM"/>
    <property type="match status" value="1"/>
</dbReference>
<gene>
    <name evidence="9" type="ORF">A9Q75_06515</name>
</gene>
<dbReference type="GO" id="GO:0022857">
    <property type="term" value="F:transmembrane transporter activity"/>
    <property type="evidence" value="ECO:0007669"/>
    <property type="project" value="InterPro"/>
</dbReference>
<evidence type="ECO:0000256" key="4">
    <source>
        <dbReference type="ARBA" id="ARBA00022692"/>
    </source>
</evidence>
<organism evidence="9 10">
    <name type="scientific">Colwellia psychrerythraea</name>
    <name type="common">Vibrio psychroerythus</name>
    <dbReference type="NCBI Taxonomy" id="28229"/>
    <lineage>
        <taxon>Bacteria</taxon>
        <taxon>Pseudomonadati</taxon>
        <taxon>Pseudomonadota</taxon>
        <taxon>Gammaproteobacteria</taxon>
        <taxon>Alteromonadales</taxon>
        <taxon>Colwelliaceae</taxon>
        <taxon>Colwellia</taxon>
    </lineage>
</organism>
<evidence type="ECO:0000256" key="6">
    <source>
        <dbReference type="ARBA" id="ARBA00023136"/>
    </source>
</evidence>
<dbReference type="GO" id="GO:0015031">
    <property type="term" value="P:protein transport"/>
    <property type="evidence" value="ECO:0007669"/>
    <property type="project" value="UniProtKB-KW"/>
</dbReference>
<evidence type="ECO:0000256" key="5">
    <source>
        <dbReference type="ARBA" id="ARBA00022989"/>
    </source>
</evidence>
<dbReference type="InterPro" id="IPR003400">
    <property type="entry name" value="ExbD"/>
</dbReference>
<reference evidence="10" key="1">
    <citation type="journal article" date="2017" name="Proc. Natl. Acad. Sci. U.S.A.">
        <title>Simulation of Deepwater Horizon oil plume reveals substrate specialization within a complex community of hydrocarbon degraders.</title>
        <authorList>
            <person name="Hu P."/>
            <person name="Dubinsky E.A."/>
            <person name="Probst A.J."/>
            <person name="Wang J."/>
            <person name="Sieber C.M.K."/>
            <person name="Tom L.M."/>
            <person name="Gardinali P."/>
            <person name="Banfield J.F."/>
            <person name="Atlas R.M."/>
            <person name="Andersen G.L."/>
        </authorList>
    </citation>
    <scope>NUCLEOTIDE SEQUENCE [LARGE SCALE GENOMIC DNA]</scope>
</reference>
<comment type="similarity">
    <text evidence="2 7">Belongs to the ExbD/TolR family.</text>
</comment>
<evidence type="ECO:0000256" key="7">
    <source>
        <dbReference type="RuleBase" id="RU003879"/>
    </source>
</evidence>
<evidence type="ECO:0000256" key="3">
    <source>
        <dbReference type="ARBA" id="ARBA00022475"/>
    </source>
</evidence>
<evidence type="ECO:0000256" key="8">
    <source>
        <dbReference type="SAM" id="Phobius"/>
    </source>
</evidence>
<sequence length="136" mass="15366">MKLSEKAKTSPIVSLTPLIDVVFILLIFFMLVSQFMQLQKQNVPLSATEEVSVIDSNSLSIGIIKNETSNAISYRVNSMEMSWLQIDVYLQENKVAEVLLMPEANISLQTFITVKESLYNLGIKKINSEFIGYEIN</sequence>
<protein>
    <recommendedName>
        <fullName evidence="11">Biopolymer transporter ExbD</fullName>
    </recommendedName>
</protein>
<evidence type="ECO:0000313" key="10">
    <source>
        <dbReference type="Proteomes" id="UP000243053"/>
    </source>
</evidence>
<evidence type="ECO:0000256" key="1">
    <source>
        <dbReference type="ARBA" id="ARBA00004162"/>
    </source>
</evidence>
<keyword evidence="3" id="KW-1003">Cell membrane</keyword>
<dbReference type="Proteomes" id="UP000243053">
    <property type="component" value="Unassembled WGS sequence"/>
</dbReference>
<dbReference type="GO" id="GO:0005886">
    <property type="term" value="C:plasma membrane"/>
    <property type="evidence" value="ECO:0007669"/>
    <property type="project" value="UniProtKB-SubCell"/>
</dbReference>
<keyword evidence="7" id="KW-0653">Protein transport</keyword>
<accession>A0A1Y5EIX4</accession>
<evidence type="ECO:0008006" key="11">
    <source>
        <dbReference type="Google" id="ProtNLM"/>
    </source>
</evidence>
<feature type="transmembrane region" description="Helical" evidence="8">
    <location>
        <begin position="12"/>
        <end position="32"/>
    </location>
</feature>
<name>A0A1Y5EIX4_COLPS</name>
<dbReference type="AlphaFoldDB" id="A0A1Y5EIX4"/>
<keyword evidence="6 8" id="KW-0472">Membrane</keyword>
<keyword evidence="4 7" id="KW-0812">Transmembrane</keyword>
<dbReference type="EMBL" id="MAAF01000040">
    <property type="protein sequence ID" value="OUR82360.1"/>
    <property type="molecule type" value="Genomic_DNA"/>
</dbReference>
<dbReference type="Pfam" id="PF02472">
    <property type="entry name" value="ExbD"/>
    <property type="match status" value="1"/>
</dbReference>
<evidence type="ECO:0000313" key="9">
    <source>
        <dbReference type="EMBL" id="OUR82360.1"/>
    </source>
</evidence>
<keyword evidence="7" id="KW-0813">Transport</keyword>
<proteinExistence type="inferred from homology"/>